<evidence type="ECO:0000256" key="1">
    <source>
        <dbReference type="ARBA" id="ARBA00005056"/>
    </source>
</evidence>
<dbReference type="GO" id="GO:0004412">
    <property type="term" value="F:homoserine dehydrogenase activity"/>
    <property type="evidence" value="ECO:0007669"/>
    <property type="project" value="UniProtKB-EC"/>
</dbReference>
<keyword evidence="7 10" id="KW-0791">Threonine biosynthesis</keyword>
<keyword evidence="9 10" id="KW-0486">Methionine biosynthesis</keyword>
<keyword evidence="6 10" id="KW-0028">Amino-acid biosynthesis</keyword>
<dbReference type="SUPFAM" id="SSF51735">
    <property type="entry name" value="NAD(P)-binding Rossmann-fold domains"/>
    <property type="match status" value="1"/>
</dbReference>
<dbReference type="PIRSF" id="PIRSF000098">
    <property type="entry name" value="Homoser_dehydrog"/>
    <property type="match status" value="1"/>
</dbReference>
<proteinExistence type="inferred from homology"/>
<dbReference type="EMBL" id="HBGY01013467">
    <property type="protein sequence ID" value="CAD9574991.1"/>
    <property type="molecule type" value="Transcribed_RNA"/>
</dbReference>
<dbReference type="EC" id="1.1.1.3" evidence="4 10"/>
<reference evidence="14" key="1">
    <citation type="submission" date="2021-01" db="EMBL/GenBank/DDBJ databases">
        <authorList>
            <person name="Corre E."/>
            <person name="Pelletier E."/>
            <person name="Niang G."/>
            <person name="Scheremetjew M."/>
            <person name="Finn R."/>
            <person name="Kale V."/>
            <person name="Holt S."/>
            <person name="Cochrane G."/>
            <person name="Meng A."/>
            <person name="Brown T."/>
            <person name="Cohen L."/>
        </authorList>
    </citation>
    <scope>NUCLEOTIDE SEQUENCE</scope>
    <source>
        <strain evidence="14">B650</strain>
    </source>
</reference>
<evidence type="ECO:0000256" key="4">
    <source>
        <dbReference type="ARBA" id="ARBA00013213"/>
    </source>
</evidence>
<dbReference type="Gene3D" id="3.30.360.10">
    <property type="entry name" value="Dihydrodipicolinate Reductase, domain 2"/>
    <property type="match status" value="1"/>
</dbReference>
<evidence type="ECO:0000256" key="10">
    <source>
        <dbReference type="RuleBase" id="RU000579"/>
    </source>
</evidence>
<dbReference type="GO" id="GO:0009088">
    <property type="term" value="P:threonine biosynthetic process"/>
    <property type="evidence" value="ECO:0007669"/>
    <property type="project" value="UniProtKB-UniPathway"/>
</dbReference>
<accession>A0A7S2KEY7</accession>
<protein>
    <recommendedName>
        <fullName evidence="5 10">Homoserine dehydrogenase</fullName>
        <ecNumber evidence="4 10">1.1.1.3</ecNumber>
    </recommendedName>
</protein>
<dbReference type="AlphaFoldDB" id="A0A7S2KEY7"/>
<evidence type="ECO:0000256" key="11">
    <source>
        <dbReference type="RuleBase" id="RU004171"/>
    </source>
</evidence>
<dbReference type="Pfam" id="PF03447">
    <property type="entry name" value="NAD_binding_3"/>
    <property type="match status" value="1"/>
</dbReference>
<comment type="similarity">
    <text evidence="3 11">Belongs to the homoserine dehydrogenase family.</text>
</comment>
<evidence type="ECO:0000259" key="13">
    <source>
        <dbReference type="Pfam" id="PF03447"/>
    </source>
</evidence>
<dbReference type="Gene3D" id="3.40.50.720">
    <property type="entry name" value="NAD(P)-binding Rossmann-like Domain"/>
    <property type="match status" value="1"/>
</dbReference>
<evidence type="ECO:0000256" key="2">
    <source>
        <dbReference type="ARBA" id="ARBA00005062"/>
    </source>
</evidence>
<dbReference type="UniPathway" id="UPA00050">
    <property type="reaction ID" value="UER00063"/>
</dbReference>
<evidence type="ECO:0000256" key="9">
    <source>
        <dbReference type="ARBA" id="ARBA00023167"/>
    </source>
</evidence>
<name>A0A7S2KEY7_9STRA</name>
<sequence length="438" mass="46250">MATTTISKTLRIGMIGGGTVGGGVYELIMNRLGGATATITKICVRDLDKPRDFTVDTNVTSMVSDVHEILNDENIDCVVEVMGGTGLAKTVVLEALKKGKSVVTANKALIAEHLEEINKLSGSGANFCYEAAVCGGIPIINTLQTCYTGDIINEVMGICNGTTNYMLGKMEEGAEYDEVLKEAQDLGYAEADPTADVEGHDVRAKIAILAKLAFGQTVPVDTIPCSGITQISSVDFEYAKLLGCTIKLVGTAARLSEYGEHDGALSVYVTPKIVPMTHLLASARGSGNAVAVNSSNLGTASYTGPGAGRYPTASSVVADICRVADGSCSAPFPSVTSTSSIEIDNDYTSAFYIRISFQDGLGIIRSVGELAEAHGVSINSVLQNPIRNRMEADFVVTTESCKLSQVVSLCDDIAKQEYCRMPPLSMPILLDKDSEYSS</sequence>
<dbReference type="Pfam" id="PF00742">
    <property type="entry name" value="Homoserine_dh"/>
    <property type="match status" value="1"/>
</dbReference>
<evidence type="ECO:0000256" key="5">
    <source>
        <dbReference type="ARBA" id="ARBA00013376"/>
    </source>
</evidence>
<dbReference type="InterPro" id="IPR016204">
    <property type="entry name" value="HDH"/>
</dbReference>
<keyword evidence="10" id="KW-0521">NADP</keyword>
<dbReference type="PANTHER" id="PTHR43331:SF1">
    <property type="entry name" value="HOMOSERINE DEHYDROGENASE"/>
    <property type="match status" value="1"/>
</dbReference>
<dbReference type="UniPathway" id="UPA00051">
    <property type="reaction ID" value="UER00465"/>
</dbReference>
<keyword evidence="8 10" id="KW-0560">Oxidoreductase</keyword>
<dbReference type="PROSITE" id="PS01042">
    <property type="entry name" value="HOMOSER_DHGENASE"/>
    <property type="match status" value="1"/>
</dbReference>
<comment type="catalytic activity">
    <reaction evidence="10">
        <text>L-homoserine + NADP(+) = L-aspartate 4-semialdehyde + NADPH + H(+)</text>
        <dbReference type="Rhea" id="RHEA:15761"/>
        <dbReference type="ChEBI" id="CHEBI:15378"/>
        <dbReference type="ChEBI" id="CHEBI:57476"/>
        <dbReference type="ChEBI" id="CHEBI:57783"/>
        <dbReference type="ChEBI" id="CHEBI:58349"/>
        <dbReference type="ChEBI" id="CHEBI:537519"/>
        <dbReference type="EC" id="1.1.1.3"/>
    </reaction>
</comment>
<dbReference type="FunFam" id="3.30.360.10:FF:000005">
    <property type="entry name" value="Homoserine dehydrogenase"/>
    <property type="match status" value="1"/>
</dbReference>
<evidence type="ECO:0000256" key="7">
    <source>
        <dbReference type="ARBA" id="ARBA00022697"/>
    </source>
</evidence>
<dbReference type="Gene3D" id="3.30.70.260">
    <property type="match status" value="1"/>
</dbReference>
<comment type="pathway">
    <text evidence="2 10">Amino-acid biosynthesis; L-methionine biosynthesis via de novo pathway; L-homoserine from L-aspartate: step 3/3.</text>
</comment>
<evidence type="ECO:0000256" key="3">
    <source>
        <dbReference type="ARBA" id="ARBA00006753"/>
    </source>
</evidence>
<evidence type="ECO:0000313" key="14">
    <source>
        <dbReference type="EMBL" id="CAD9574991.1"/>
    </source>
</evidence>
<dbReference type="GO" id="GO:0050661">
    <property type="term" value="F:NADP binding"/>
    <property type="evidence" value="ECO:0007669"/>
    <property type="project" value="InterPro"/>
</dbReference>
<dbReference type="NCBIfam" id="NF004976">
    <property type="entry name" value="PRK06349.1"/>
    <property type="match status" value="1"/>
</dbReference>
<evidence type="ECO:0000256" key="6">
    <source>
        <dbReference type="ARBA" id="ARBA00022605"/>
    </source>
</evidence>
<dbReference type="SUPFAM" id="SSF55347">
    <property type="entry name" value="Glyceraldehyde-3-phosphate dehydrogenase-like, C-terminal domain"/>
    <property type="match status" value="1"/>
</dbReference>
<gene>
    <name evidence="14" type="ORF">LDAN0321_LOCUS8676</name>
</gene>
<dbReference type="InterPro" id="IPR036291">
    <property type="entry name" value="NAD(P)-bd_dom_sf"/>
</dbReference>
<feature type="domain" description="Homoserine dehydrogenase catalytic" evidence="12">
    <location>
        <begin position="138"/>
        <end position="320"/>
    </location>
</feature>
<dbReference type="InterPro" id="IPR019811">
    <property type="entry name" value="HDH_CS"/>
</dbReference>
<dbReference type="InterPro" id="IPR005106">
    <property type="entry name" value="Asp/hSer_DH_NAD-bd"/>
</dbReference>
<dbReference type="InterPro" id="IPR001342">
    <property type="entry name" value="HDH_cat"/>
</dbReference>
<evidence type="ECO:0000259" key="12">
    <source>
        <dbReference type="Pfam" id="PF00742"/>
    </source>
</evidence>
<dbReference type="PANTHER" id="PTHR43331">
    <property type="entry name" value="HOMOSERINE DEHYDROGENASE"/>
    <property type="match status" value="1"/>
</dbReference>
<comment type="pathway">
    <text evidence="1 10">Amino-acid biosynthesis; L-threonine biosynthesis; L-threonine from L-aspartate: step 3/5.</text>
</comment>
<dbReference type="GO" id="GO:0009086">
    <property type="term" value="P:methionine biosynthetic process"/>
    <property type="evidence" value="ECO:0007669"/>
    <property type="project" value="UniProtKB-KW"/>
</dbReference>
<organism evidence="14">
    <name type="scientific">Leptocylindrus danicus</name>
    <dbReference type="NCBI Taxonomy" id="163516"/>
    <lineage>
        <taxon>Eukaryota</taxon>
        <taxon>Sar</taxon>
        <taxon>Stramenopiles</taxon>
        <taxon>Ochrophyta</taxon>
        <taxon>Bacillariophyta</taxon>
        <taxon>Coscinodiscophyceae</taxon>
        <taxon>Chaetocerotophycidae</taxon>
        <taxon>Leptocylindrales</taxon>
        <taxon>Leptocylindraceae</taxon>
        <taxon>Leptocylindrus</taxon>
    </lineage>
</organism>
<feature type="domain" description="Aspartate/homoserine dehydrogenase NAD-binding" evidence="13">
    <location>
        <begin position="16"/>
        <end position="119"/>
    </location>
</feature>
<evidence type="ECO:0000256" key="8">
    <source>
        <dbReference type="ARBA" id="ARBA00023002"/>
    </source>
</evidence>